<name>A0A9Q3HTN7_9BASI</name>
<evidence type="ECO:0000256" key="1">
    <source>
        <dbReference type="SAM" id="MobiDB-lite"/>
    </source>
</evidence>
<keyword evidence="3" id="KW-1185">Reference proteome</keyword>
<protein>
    <submittedName>
        <fullName evidence="2">Uncharacterized protein</fullName>
    </submittedName>
</protein>
<organism evidence="2 3">
    <name type="scientific">Austropuccinia psidii MF-1</name>
    <dbReference type="NCBI Taxonomy" id="1389203"/>
    <lineage>
        <taxon>Eukaryota</taxon>
        <taxon>Fungi</taxon>
        <taxon>Dikarya</taxon>
        <taxon>Basidiomycota</taxon>
        <taxon>Pucciniomycotina</taxon>
        <taxon>Pucciniomycetes</taxon>
        <taxon>Pucciniales</taxon>
        <taxon>Sphaerophragmiaceae</taxon>
        <taxon>Austropuccinia</taxon>
    </lineage>
</organism>
<dbReference type="Proteomes" id="UP000765509">
    <property type="component" value="Unassembled WGS sequence"/>
</dbReference>
<proteinExistence type="predicted"/>
<dbReference type="AlphaFoldDB" id="A0A9Q3HTN7"/>
<gene>
    <name evidence="2" type="ORF">O181_055637</name>
</gene>
<accession>A0A9Q3HTN7</accession>
<sequence length="143" mass="16635">MSHVLAFYYLRNLPTSLYFVKNNIYQEIKILKHVPTIESLLSDIDLAPARNQELSIHKGQAPCIGERRIKCKKGKHSTQAPHLEDQCFQLHHYLLNEFRERRSQDKRSNVSSNATENAGLKPMSSPRVYRLGMEWKMVKSIKV</sequence>
<evidence type="ECO:0000313" key="3">
    <source>
        <dbReference type="Proteomes" id="UP000765509"/>
    </source>
</evidence>
<dbReference type="OrthoDB" id="2518662at2759"/>
<dbReference type="EMBL" id="AVOT02024944">
    <property type="protein sequence ID" value="MBW0515922.1"/>
    <property type="molecule type" value="Genomic_DNA"/>
</dbReference>
<feature type="region of interest" description="Disordered" evidence="1">
    <location>
        <begin position="101"/>
        <end position="123"/>
    </location>
</feature>
<evidence type="ECO:0000313" key="2">
    <source>
        <dbReference type="EMBL" id="MBW0515922.1"/>
    </source>
</evidence>
<reference evidence="2" key="1">
    <citation type="submission" date="2021-03" db="EMBL/GenBank/DDBJ databases">
        <title>Draft genome sequence of rust myrtle Austropuccinia psidii MF-1, a brazilian biotype.</title>
        <authorList>
            <person name="Quecine M.C."/>
            <person name="Pachon D.M.R."/>
            <person name="Bonatelli M.L."/>
            <person name="Correr F.H."/>
            <person name="Franceschini L.M."/>
            <person name="Leite T.F."/>
            <person name="Margarido G.R.A."/>
            <person name="Almeida C.A."/>
            <person name="Ferrarezi J.A."/>
            <person name="Labate C.A."/>
        </authorList>
    </citation>
    <scope>NUCLEOTIDE SEQUENCE</scope>
    <source>
        <strain evidence="2">MF-1</strain>
    </source>
</reference>
<comment type="caution">
    <text evidence="2">The sequence shown here is derived from an EMBL/GenBank/DDBJ whole genome shotgun (WGS) entry which is preliminary data.</text>
</comment>